<dbReference type="Proteomes" id="UP001209570">
    <property type="component" value="Unassembled WGS sequence"/>
</dbReference>
<gene>
    <name evidence="3" type="ORF">P43SY_004350</name>
</gene>
<evidence type="ECO:0000313" key="4">
    <source>
        <dbReference type="Proteomes" id="UP001209570"/>
    </source>
</evidence>
<feature type="coiled-coil region" evidence="1">
    <location>
        <begin position="185"/>
        <end position="253"/>
    </location>
</feature>
<name>A0AAD5LFJ0_PYTIN</name>
<dbReference type="PANTHER" id="PTHR37473:SF1">
    <property type="entry name" value="EF-HAND DOMAIN-CONTAINING PROTEIN"/>
    <property type="match status" value="1"/>
</dbReference>
<keyword evidence="4" id="KW-1185">Reference proteome</keyword>
<evidence type="ECO:0000256" key="2">
    <source>
        <dbReference type="SAM" id="MobiDB-lite"/>
    </source>
</evidence>
<reference evidence="3" key="1">
    <citation type="submission" date="2021-12" db="EMBL/GenBank/DDBJ databases">
        <title>Prjna785345.</title>
        <authorList>
            <person name="Rujirawat T."/>
            <person name="Krajaejun T."/>
        </authorList>
    </citation>
    <scope>NUCLEOTIDE SEQUENCE</scope>
    <source>
        <strain evidence="3">Pi057C3</strain>
    </source>
</reference>
<evidence type="ECO:0000256" key="1">
    <source>
        <dbReference type="SAM" id="Coils"/>
    </source>
</evidence>
<sequence length="453" mass="52128">MQGADRLLMESCSGGEEEEEEEEEEEGEGEEPGEGQRQQQRDHEFAGAPGARGRRHEPAQPEDDDDAIDRRHRGSEISESGDHEELLKRQLQQQLRPLLEKEFTVQAVLERIRPNADDEVSVAQVIARLSELPREPTLESLLQILQELQEPFAPKDAIMSIWFKLSTGGAPKRIKSAATIPVVRSRLLESKRKQAECDLKLLQNRIALLQQEETRAWKKIVQTKDRAQELLDLREANVRKQEEKSNLALERAKETRCIQKRHSSFKKESIIKKKHAAIQIISKKYQDVEVVKSESKRLKAEKERQQLLEVERAREKREAIRQQEEALKRKKEQERRVHEQSVALRYMKKVIDEERKIKEQQRQVEEMERQERQLIARLQGTQLIQQEAYSVLEQALVHAELRSSPAVALAPQLSTLSASASPLPAFEASPGHARPSSASLHRIGTAHRVQTRR</sequence>
<organism evidence="3 4">
    <name type="scientific">Pythium insidiosum</name>
    <name type="common">Pythiosis disease agent</name>
    <dbReference type="NCBI Taxonomy" id="114742"/>
    <lineage>
        <taxon>Eukaryota</taxon>
        <taxon>Sar</taxon>
        <taxon>Stramenopiles</taxon>
        <taxon>Oomycota</taxon>
        <taxon>Peronosporomycetes</taxon>
        <taxon>Pythiales</taxon>
        <taxon>Pythiaceae</taxon>
        <taxon>Pythium</taxon>
    </lineage>
</organism>
<feature type="compositionally biased region" description="Basic and acidic residues" evidence="2">
    <location>
        <begin position="74"/>
        <end position="85"/>
    </location>
</feature>
<dbReference type="EMBL" id="JAKCXM010000191">
    <property type="protein sequence ID" value="KAJ0399187.1"/>
    <property type="molecule type" value="Genomic_DNA"/>
</dbReference>
<protein>
    <submittedName>
        <fullName evidence="3">Uncharacterized protein</fullName>
    </submittedName>
</protein>
<feature type="region of interest" description="Disordered" evidence="2">
    <location>
        <begin position="422"/>
        <end position="453"/>
    </location>
</feature>
<feature type="region of interest" description="Disordered" evidence="2">
    <location>
        <begin position="1"/>
        <end position="85"/>
    </location>
</feature>
<keyword evidence="1" id="KW-0175">Coiled coil</keyword>
<dbReference type="PANTHER" id="PTHR37473">
    <property type="entry name" value="EF-HAND DOMAIN-CONTAINING PROTEIN"/>
    <property type="match status" value="1"/>
</dbReference>
<comment type="caution">
    <text evidence="3">The sequence shown here is derived from an EMBL/GenBank/DDBJ whole genome shotgun (WGS) entry which is preliminary data.</text>
</comment>
<evidence type="ECO:0000313" key="3">
    <source>
        <dbReference type="EMBL" id="KAJ0399187.1"/>
    </source>
</evidence>
<feature type="coiled-coil region" evidence="1">
    <location>
        <begin position="298"/>
        <end position="377"/>
    </location>
</feature>
<dbReference type="AlphaFoldDB" id="A0AAD5LFJ0"/>
<feature type="compositionally biased region" description="Acidic residues" evidence="2">
    <location>
        <begin position="15"/>
        <end position="33"/>
    </location>
</feature>
<proteinExistence type="predicted"/>
<accession>A0AAD5LFJ0</accession>